<dbReference type="EMBL" id="FZOU01000002">
    <property type="protein sequence ID" value="SNS84173.1"/>
    <property type="molecule type" value="Genomic_DNA"/>
</dbReference>
<dbReference type="Proteomes" id="UP000198356">
    <property type="component" value="Unassembled WGS sequence"/>
</dbReference>
<dbReference type="RefSeq" id="WP_176441667.1">
    <property type="nucleotide sequence ID" value="NZ_FZOU01000002.1"/>
</dbReference>
<name>A0A239HTR9_9BACT</name>
<evidence type="ECO:0000313" key="2">
    <source>
        <dbReference type="Proteomes" id="UP000198356"/>
    </source>
</evidence>
<organism evidence="1 2">
    <name type="scientific">Granulicella rosea</name>
    <dbReference type="NCBI Taxonomy" id="474952"/>
    <lineage>
        <taxon>Bacteria</taxon>
        <taxon>Pseudomonadati</taxon>
        <taxon>Acidobacteriota</taxon>
        <taxon>Terriglobia</taxon>
        <taxon>Terriglobales</taxon>
        <taxon>Acidobacteriaceae</taxon>
        <taxon>Granulicella</taxon>
    </lineage>
</organism>
<keyword evidence="2" id="KW-1185">Reference proteome</keyword>
<dbReference type="AlphaFoldDB" id="A0A239HTR9"/>
<evidence type="ECO:0000313" key="1">
    <source>
        <dbReference type="EMBL" id="SNS84173.1"/>
    </source>
</evidence>
<sequence>MAKSLKPLRAFAEITTPVLVQHTDLEGVILTLADTKIPEEELKPDPPMPDDAQER</sequence>
<protein>
    <submittedName>
        <fullName evidence="1">Uncharacterized protein</fullName>
    </submittedName>
</protein>
<reference evidence="1 2" key="1">
    <citation type="submission" date="2017-06" db="EMBL/GenBank/DDBJ databases">
        <authorList>
            <person name="Kim H.J."/>
            <person name="Triplett B.A."/>
        </authorList>
    </citation>
    <scope>NUCLEOTIDE SEQUENCE [LARGE SCALE GENOMIC DNA]</scope>
    <source>
        <strain evidence="1 2">DSM 18704</strain>
    </source>
</reference>
<accession>A0A239HTR9</accession>
<proteinExistence type="predicted"/>
<gene>
    <name evidence="1" type="ORF">SAMN05421770_102537</name>
</gene>